<evidence type="ECO:0000259" key="3">
    <source>
        <dbReference type="Pfam" id="PF02397"/>
    </source>
</evidence>
<keyword evidence="2" id="KW-0812">Transmembrane</keyword>
<keyword evidence="4" id="KW-0808">Transferase</keyword>
<dbReference type="PANTHER" id="PTHR30576:SF0">
    <property type="entry name" value="UNDECAPRENYL-PHOSPHATE N-ACETYLGALACTOSAMINYL 1-PHOSPHATE TRANSFERASE-RELATED"/>
    <property type="match status" value="1"/>
</dbReference>
<dbReference type="GO" id="GO:0016780">
    <property type="term" value="F:phosphotransferase activity, for other substituted phosphate groups"/>
    <property type="evidence" value="ECO:0007669"/>
    <property type="project" value="TreeGrafter"/>
</dbReference>
<dbReference type="AlphaFoldDB" id="A0A3N0VHL5"/>
<evidence type="ECO:0000256" key="1">
    <source>
        <dbReference type="ARBA" id="ARBA00006464"/>
    </source>
</evidence>
<comment type="caution">
    <text evidence="4">The sequence shown here is derived from an EMBL/GenBank/DDBJ whole genome shotgun (WGS) entry which is preliminary data.</text>
</comment>
<evidence type="ECO:0000313" key="4">
    <source>
        <dbReference type="EMBL" id="ROH92160.1"/>
    </source>
</evidence>
<dbReference type="InterPro" id="IPR003362">
    <property type="entry name" value="Bact_transf"/>
</dbReference>
<gene>
    <name evidence="4" type="ORF">ED208_04595</name>
</gene>
<comment type="similarity">
    <text evidence="1">Belongs to the bacterial sugar transferase family.</text>
</comment>
<keyword evidence="2" id="KW-0472">Membrane</keyword>
<feature type="domain" description="Bacterial sugar transferase" evidence="3">
    <location>
        <begin position="10"/>
        <end position="194"/>
    </location>
</feature>
<evidence type="ECO:0000256" key="2">
    <source>
        <dbReference type="SAM" id="Phobius"/>
    </source>
</evidence>
<protein>
    <submittedName>
        <fullName evidence="4">Sugar transferase</fullName>
    </submittedName>
</protein>
<dbReference type="PANTHER" id="PTHR30576">
    <property type="entry name" value="COLANIC BIOSYNTHESIS UDP-GLUCOSE LIPID CARRIER TRANSFERASE"/>
    <property type="match status" value="1"/>
</dbReference>
<keyword evidence="5" id="KW-1185">Reference proteome</keyword>
<evidence type="ECO:0000313" key="5">
    <source>
        <dbReference type="Proteomes" id="UP000282106"/>
    </source>
</evidence>
<keyword evidence="2" id="KW-1133">Transmembrane helix</keyword>
<feature type="transmembrane region" description="Helical" evidence="2">
    <location>
        <begin position="12"/>
        <end position="37"/>
    </location>
</feature>
<dbReference type="Proteomes" id="UP000282106">
    <property type="component" value="Unassembled WGS sequence"/>
</dbReference>
<sequence>MAKFYPRRGKRLFDVAFSMAFLGLAGFWLLPLIALLIRLDSPGPALFRQQRVGLGGKVFLCLKFRTMGHNPEAAFVQTRRDDPRITRVGRILRKTNLDELPQFINVLLGDMSVVGPRPHVPQLDEAFAGAVQSYELRTMVRPGVTGLAQVSGCRGETRSVREMNQRVRFDLFYIRSVSLLMDVKIVIRTVLAAIRGDERAF</sequence>
<name>A0A3N0VHL5_9GAMM</name>
<organism evidence="4 5">
    <name type="scientific">Stagnimonas aquatica</name>
    <dbReference type="NCBI Taxonomy" id="2689987"/>
    <lineage>
        <taxon>Bacteria</taxon>
        <taxon>Pseudomonadati</taxon>
        <taxon>Pseudomonadota</taxon>
        <taxon>Gammaproteobacteria</taxon>
        <taxon>Nevskiales</taxon>
        <taxon>Nevskiaceae</taxon>
        <taxon>Stagnimonas</taxon>
    </lineage>
</organism>
<proteinExistence type="inferred from homology"/>
<dbReference type="Pfam" id="PF02397">
    <property type="entry name" value="Bac_transf"/>
    <property type="match status" value="1"/>
</dbReference>
<reference evidence="4 5" key="1">
    <citation type="submission" date="2018-10" db="EMBL/GenBank/DDBJ databases">
        <authorList>
            <person name="Chen W.-M."/>
        </authorList>
    </citation>
    <scope>NUCLEOTIDE SEQUENCE [LARGE SCALE GENOMIC DNA]</scope>
    <source>
        <strain evidence="4 5">THS-13</strain>
    </source>
</reference>
<accession>A0A3N0VHL5</accession>
<dbReference type="EMBL" id="RJVO01000002">
    <property type="protein sequence ID" value="ROH92160.1"/>
    <property type="molecule type" value="Genomic_DNA"/>
</dbReference>
<dbReference type="InParanoid" id="A0A3N0VHL5"/>